<proteinExistence type="predicted"/>
<dbReference type="RefSeq" id="WP_109278448.1">
    <property type="nucleotide sequence ID" value="NZ_JBFAUK010000037.1"/>
</dbReference>
<organism evidence="2 3">
    <name type="scientific">Streptomyces orinoci</name>
    <name type="common">Streptoverticillium orinoci</name>
    <dbReference type="NCBI Taxonomy" id="67339"/>
    <lineage>
        <taxon>Bacteria</taxon>
        <taxon>Bacillati</taxon>
        <taxon>Actinomycetota</taxon>
        <taxon>Actinomycetes</taxon>
        <taxon>Kitasatosporales</taxon>
        <taxon>Streptomycetaceae</taxon>
        <taxon>Streptomyces</taxon>
    </lineage>
</organism>
<dbReference type="Proteomes" id="UP001552594">
    <property type="component" value="Unassembled WGS sequence"/>
</dbReference>
<sequence length="68" mass="7306">MSAQKPRRGAYVIDTTRDTLGEVMDHIDGHIQLRPLNGGLEWDASSSELRPATAAEVRAAKRCSGGGK</sequence>
<reference evidence="2 3" key="1">
    <citation type="submission" date="2024-06" db="EMBL/GenBank/DDBJ databases">
        <title>The Natural Products Discovery Center: Release of the First 8490 Sequenced Strains for Exploring Actinobacteria Biosynthetic Diversity.</title>
        <authorList>
            <person name="Kalkreuter E."/>
            <person name="Kautsar S.A."/>
            <person name="Yang D."/>
            <person name="Bader C.D."/>
            <person name="Teijaro C.N."/>
            <person name="Fluegel L."/>
            <person name="Davis C.M."/>
            <person name="Simpson J.R."/>
            <person name="Lauterbach L."/>
            <person name="Steele A.D."/>
            <person name="Gui C."/>
            <person name="Meng S."/>
            <person name="Li G."/>
            <person name="Viehrig K."/>
            <person name="Ye F."/>
            <person name="Su P."/>
            <person name="Kiefer A.F."/>
            <person name="Nichols A."/>
            <person name="Cepeda A.J."/>
            <person name="Yan W."/>
            <person name="Fan B."/>
            <person name="Jiang Y."/>
            <person name="Adhikari A."/>
            <person name="Zheng C.-J."/>
            <person name="Schuster L."/>
            <person name="Cowan T.M."/>
            <person name="Smanski M.J."/>
            <person name="Chevrette M.G."/>
            <person name="De Carvalho L.P.S."/>
            <person name="Shen B."/>
        </authorList>
    </citation>
    <scope>NUCLEOTIDE SEQUENCE [LARGE SCALE GENOMIC DNA]</scope>
    <source>
        <strain evidence="2 3">NPDC052347</strain>
    </source>
</reference>
<feature type="region of interest" description="Disordered" evidence="1">
    <location>
        <begin position="47"/>
        <end position="68"/>
    </location>
</feature>
<accession>A0ABV3K6F7</accession>
<keyword evidence="3" id="KW-1185">Reference proteome</keyword>
<gene>
    <name evidence="2" type="ORF">AB0L16_30195</name>
</gene>
<evidence type="ECO:0000256" key="1">
    <source>
        <dbReference type="SAM" id="MobiDB-lite"/>
    </source>
</evidence>
<protein>
    <submittedName>
        <fullName evidence="2">Uncharacterized protein</fullName>
    </submittedName>
</protein>
<name>A0ABV3K6F7_STRON</name>
<evidence type="ECO:0000313" key="3">
    <source>
        <dbReference type="Proteomes" id="UP001552594"/>
    </source>
</evidence>
<dbReference type="EMBL" id="JBFAUK010000037">
    <property type="protein sequence ID" value="MEV5510645.1"/>
    <property type="molecule type" value="Genomic_DNA"/>
</dbReference>
<comment type="caution">
    <text evidence="2">The sequence shown here is derived from an EMBL/GenBank/DDBJ whole genome shotgun (WGS) entry which is preliminary data.</text>
</comment>
<evidence type="ECO:0000313" key="2">
    <source>
        <dbReference type="EMBL" id="MEV5510645.1"/>
    </source>
</evidence>